<dbReference type="Pfam" id="PF00126">
    <property type="entry name" value="HTH_1"/>
    <property type="match status" value="1"/>
</dbReference>
<dbReference type="InterPro" id="IPR036388">
    <property type="entry name" value="WH-like_DNA-bd_sf"/>
</dbReference>
<comment type="similarity">
    <text evidence="1">Belongs to the LysR transcriptional regulatory family.</text>
</comment>
<dbReference type="GO" id="GO:0003677">
    <property type="term" value="F:DNA binding"/>
    <property type="evidence" value="ECO:0007669"/>
    <property type="project" value="UniProtKB-KW"/>
</dbReference>
<dbReference type="AlphaFoldDB" id="A0A6I1HU41"/>
<dbReference type="InterPro" id="IPR036390">
    <property type="entry name" value="WH_DNA-bd_sf"/>
</dbReference>
<dbReference type="Proteomes" id="UP000468717">
    <property type="component" value="Unassembled WGS sequence"/>
</dbReference>
<dbReference type="InterPro" id="IPR005119">
    <property type="entry name" value="LysR_subst-bd"/>
</dbReference>
<dbReference type="Gene3D" id="3.40.190.290">
    <property type="match status" value="1"/>
</dbReference>
<dbReference type="PANTHER" id="PTHR30537">
    <property type="entry name" value="HTH-TYPE TRANSCRIPTIONAL REGULATOR"/>
    <property type="match status" value="1"/>
</dbReference>
<dbReference type="PROSITE" id="PS50931">
    <property type="entry name" value="HTH_LYSR"/>
    <property type="match status" value="1"/>
</dbReference>
<dbReference type="Gene3D" id="1.10.10.10">
    <property type="entry name" value="Winged helix-like DNA-binding domain superfamily/Winged helix DNA-binding domain"/>
    <property type="match status" value="1"/>
</dbReference>
<organism evidence="6 7">
    <name type="scientific">Janthinobacterium violaceinigrum</name>
    <dbReference type="NCBI Taxonomy" id="2654252"/>
    <lineage>
        <taxon>Bacteria</taxon>
        <taxon>Pseudomonadati</taxon>
        <taxon>Pseudomonadota</taxon>
        <taxon>Betaproteobacteria</taxon>
        <taxon>Burkholderiales</taxon>
        <taxon>Oxalobacteraceae</taxon>
        <taxon>Janthinobacterium</taxon>
    </lineage>
</organism>
<feature type="domain" description="HTH lysR-type" evidence="5">
    <location>
        <begin position="6"/>
        <end position="63"/>
    </location>
</feature>
<proteinExistence type="inferred from homology"/>
<evidence type="ECO:0000256" key="2">
    <source>
        <dbReference type="ARBA" id="ARBA00023015"/>
    </source>
</evidence>
<sequence>MHADSPSMADLAAFAQVARHQGFRQAARASGQSASALSEALRRLEQQLGIRLLERTTRSVTPTAAGALLLTRLGPALDEVSSALDVLNDLRDSPRGTLRLNVPVIAARFFLQPMVDQFLRAYPQIRVELVVDNNFVDVVASGCDAGIRYGERLEQDMIAIPIGPRTQRFAVAGAASYLAQRGVPMHPRDLLQHACLLGKFLSGAIPPWEFERDGQKVSVEPDGPLIVTPTAADLAVSMAVAGHGLVYLFEEWLQPYIDAGQLQPVLEDWAMPFPGPFLYYAGRRHLPAPLRAFIDFVQANFAPLPQLSHSAE</sequence>
<evidence type="ECO:0000256" key="4">
    <source>
        <dbReference type="ARBA" id="ARBA00023163"/>
    </source>
</evidence>
<dbReference type="InterPro" id="IPR058163">
    <property type="entry name" value="LysR-type_TF_proteobact-type"/>
</dbReference>
<keyword evidence="2" id="KW-0805">Transcription regulation</keyword>
<evidence type="ECO:0000256" key="1">
    <source>
        <dbReference type="ARBA" id="ARBA00009437"/>
    </source>
</evidence>
<dbReference type="SUPFAM" id="SSF46785">
    <property type="entry name" value="Winged helix' DNA-binding domain"/>
    <property type="match status" value="1"/>
</dbReference>
<keyword evidence="7" id="KW-1185">Reference proteome</keyword>
<gene>
    <name evidence="6" type="ORF">GCN75_22720</name>
</gene>
<keyword evidence="3" id="KW-0238">DNA-binding</keyword>
<keyword evidence="4" id="KW-0804">Transcription</keyword>
<dbReference type="InterPro" id="IPR000847">
    <property type="entry name" value="LysR_HTH_N"/>
</dbReference>
<protein>
    <submittedName>
        <fullName evidence="6">LysR family transcriptional regulator</fullName>
    </submittedName>
</protein>
<dbReference type="FunFam" id="1.10.10.10:FF:000001">
    <property type="entry name" value="LysR family transcriptional regulator"/>
    <property type="match status" value="1"/>
</dbReference>
<dbReference type="EMBL" id="WFLI01000034">
    <property type="protein sequence ID" value="KAB8062135.1"/>
    <property type="molecule type" value="Genomic_DNA"/>
</dbReference>
<dbReference type="GO" id="GO:0003700">
    <property type="term" value="F:DNA-binding transcription factor activity"/>
    <property type="evidence" value="ECO:0007669"/>
    <property type="project" value="InterPro"/>
</dbReference>
<evidence type="ECO:0000256" key="3">
    <source>
        <dbReference type="ARBA" id="ARBA00023125"/>
    </source>
</evidence>
<dbReference type="CDD" id="cd08474">
    <property type="entry name" value="PBP2_CrgA_like_5"/>
    <property type="match status" value="1"/>
</dbReference>
<evidence type="ECO:0000313" key="7">
    <source>
        <dbReference type="Proteomes" id="UP000468717"/>
    </source>
</evidence>
<dbReference type="SUPFAM" id="SSF53850">
    <property type="entry name" value="Periplasmic binding protein-like II"/>
    <property type="match status" value="1"/>
</dbReference>
<dbReference type="Pfam" id="PF03466">
    <property type="entry name" value="LysR_substrate"/>
    <property type="match status" value="1"/>
</dbReference>
<accession>A0A6I1HU41</accession>
<reference evidence="6 7" key="1">
    <citation type="submission" date="2019-10" db="EMBL/GenBank/DDBJ databases">
        <title>Three novel species isolated from a subtropical stream in China.</title>
        <authorList>
            <person name="Lu H."/>
        </authorList>
    </citation>
    <scope>NUCLEOTIDE SEQUENCE [LARGE SCALE GENOMIC DNA]</scope>
    <source>
        <strain evidence="6 7">FT13W</strain>
    </source>
</reference>
<evidence type="ECO:0000313" key="6">
    <source>
        <dbReference type="EMBL" id="KAB8062135.1"/>
    </source>
</evidence>
<dbReference type="PANTHER" id="PTHR30537:SF5">
    <property type="entry name" value="HTH-TYPE TRANSCRIPTIONAL ACTIVATOR TTDR-RELATED"/>
    <property type="match status" value="1"/>
</dbReference>
<dbReference type="RefSeq" id="WP_152284415.1">
    <property type="nucleotide sequence ID" value="NZ_WFLI01000034.1"/>
</dbReference>
<name>A0A6I1HU41_9BURK</name>
<comment type="caution">
    <text evidence="6">The sequence shown here is derived from an EMBL/GenBank/DDBJ whole genome shotgun (WGS) entry which is preliminary data.</text>
</comment>
<evidence type="ECO:0000259" key="5">
    <source>
        <dbReference type="PROSITE" id="PS50931"/>
    </source>
</evidence>